<evidence type="ECO:0008006" key="3">
    <source>
        <dbReference type="Google" id="ProtNLM"/>
    </source>
</evidence>
<dbReference type="InterPro" id="IPR046341">
    <property type="entry name" value="SET_dom_sf"/>
</dbReference>
<dbReference type="OrthoDB" id="2138681at2759"/>
<proteinExistence type="predicted"/>
<protein>
    <recommendedName>
        <fullName evidence="3">SET domain-containing protein</fullName>
    </recommendedName>
</protein>
<dbReference type="Pfam" id="PF19114">
    <property type="entry name" value="EsV_1_7_cys"/>
    <property type="match status" value="2"/>
</dbReference>
<name>A0A1Y1ISB9_KLENI</name>
<evidence type="ECO:0000313" key="2">
    <source>
        <dbReference type="Proteomes" id="UP000054558"/>
    </source>
</evidence>
<evidence type="ECO:0000313" key="1">
    <source>
        <dbReference type="EMBL" id="GAQ92932.1"/>
    </source>
</evidence>
<dbReference type="Gene3D" id="2.170.270.10">
    <property type="entry name" value="SET domain"/>
    <property type="match status" value="1"/>
</dbReference>
<organism evidence="1 2">
    <name type="scientific">Klebsormidium nitens</name>
    <name type="common">Green alga</name>
    <name type="synonym">Ulothrix nitens</name>
    <dbReference type="NCBI Taxonomy" id="105231"/>
    <lineage>
        <taxon>Eukaryota</taxon>
        <taxon>Viridiplantae</taxon>
        <taxon>Streptophyta</taxon>
        <taxon>Klebsormidiophyceae</taxon>
        <taxon>Klebsormidiales</taxon>
        <taxon>Klebsormidiaceae</taxon>
        <taxon>Klebsormidium</taxon>
    </lineage>
</organism>
<keyword evidence="2" id="KW-1185">Reference proteome</keyword>
<dbReference type="SUPFAM" id="SSF82199">
    <property type="entry name" value="SET domain"/>
    <property type="match status" value="1"/>
</dbReference>
<dbReference type="AlphaFoldDB" id="A0A1Y1ISB9"/>
<reference evidence="1 2" key="1">
    <citation type="journal article" date="2014" name="Nat. Commun.">
        <title>Klebsormidium flaccidum genome reveals primary factors for plant terrestrial adaptation.</title>
        <authorList>
            <person name="Hori K."/>
            <person name="Maruyama F."/>
            <person name="Fujisawa T."/>
            <person name="Togashi T."/>
            <person name="Yamamoto N."/>
            <person name="Seo M."/>
            <person name="Sato S."/>
            <person name="Yamada T."/>
            <person name="Mori H."/>
            <person name="Tajima N."/>
            <person name="Moriyama T."/>
            <person name="Ikeuchi M."/>
            <person name="Watanabe M."/>
            <person name="Wada H."/>
            <person name="Kobayashi K."/>
            <person name="Saito M."/>
            <person name="Masuda T."/>
            <person name="Sasaki-Sekimoto Y."/>
            <person name="Mashiguchi K."/>
            <person name="Awai K."/>
            <person name="Shimojima M."/>
            <person name="Masuda S."/>
            <person name="Iwai M."/>
            <person name="Nobusawa T."/>
            <person name="Narise T."/>
            <person name="Kondo S."/>
            <person name="Saito H."/>
            <person name="Sato R."/>
            <person name="Murakawa M."/>
            <person name="Ihara Y."/>
            <person name="Oshima-Yamada Y."/>
            <person name="Ohtaka K."/>
            <person name="Satoh M."/>
            <person name="Sonobe K."/>
            <person name="Ishii M."/>
            <person name="Ohtani R."/>
            <person name="Kanamori-Sato M."/>
            <person name="Honoki R."/>
            <person name="Miyazaki D."/>
            <person name="Mochizuki H."/>
            <person name="Umetsu J."/>
            <person name="Higashi K."/>
            <person name="Shibata D."/>
            <person name="Kamiya Y."/>
            <person name="Sato N."/>
            <person name="Nakamura Y."/>
            <person name="Tabata S."/>
            <person name="Ida S."/>
            <person name="Kurokawa K."/>
            <person name="Ohta H."/>
        </authorList>
    </citation>
    <scope>NUCLEOTIDE SEQUENCE [LARGE SCALE GENOMIC DNA]</scope>
    <source>
        <strain evidence="1 2">NIES-2285</strain>
    </source>
</reference>
<gene>
    <name evidence="1" type="ORF">KFL_012080020</name>
</gene>
<sequence>MRDVVSPKCACGRGQPKFGLEGGRATHCSKCKSDDMLDIRSAKCACGRGQPKFGLEGGRATHCSKCKSDDMLDIHGVKCVNGCGTRAVHERYKGHCLRCFVHLFPSEKVFRNYKVKEQHFTDYIKAAGVLPEHAGITFDKRLQGGCSGKRPDIFVDVYTHTVHCENDEDQHRGATCESKRTMELFQDAGNRPQVQLRFNPDGFTSADGIKHRGCFKYNKFGVPVIRDLATWQRRMGAFIERLRYHLTNVPDREVTLEHMFYDGYDWTSNIEGDRLGQKRKRVDNQGPEASFRCDLMSEQCTAHSASGARCKRVVCIGLPYCWQHMRSVSHVTIKDGVHGKGLFAWAPGGGHAKVFRTGDPLVVYGGEHLATPQIDQRYGLQTTAPYALELTQNHIVDAACKRGIGSIANAPRGTNKKTNAKYAMNNVTGTMILRATRPIYGGQEILVGYGGGYWAGHKGSHKTRRR</sequence>
<dbReference type="EMBL" id="DF238157">
    <property type="protein sequence ID" value="GAQ92932.1"/>
    <property type="molecule type" value="Genomic_DNA"/>
</dbReference>
<accession>A0A1Y1ISB9</accession>
<dbReference type="InterPro" id="IPR043822">
    <property type="entry name" value="EsV_1_7_cys"/>
</dbReference>
<dbReference type="Proteomes" id="UP000054558">
    <property type="component" value="Unassembled WGS sequence"/>
</dbReference>